<evidence type="ECO:0000256" key="2">
    <source>
        <dbReference type="SAM" id="Phobius"/>
    </source>
</evidence>
<evidence type="ECO:0000313" key="4">
    <source>
        <dbReference type="Proteomes" id="UP000199696"/>
    </source>
</evidence>
<protein>
    <recommendedName>
        <fullName evidence="5">CU044_5270 family protein</fullName>
    </recommendedName>
</protein>
<name>A0A1C6VPN7_9ACTN</name>
<feature type="transmembrane region" description="Helical" evidence="2">
    <location>
        <begin position="44"/>
        <end position="65"/>
    </location>
</feature>
<feature type="compositionally biased region" description="Basic and acidic residues" evidence="1">
    <location>
        <begin position="8"/>
        <end position="20"/>
    </location>
</feature>
<dbReference type="InterPro" id="IPR047789">
    <property type="entry name" value="CU044_5270-like"/>
</dbReference>
<dbReference type="Proteomes" id="UP000199696">
    <property type="component" value="Unassembled WGS sequence"/>
</dbReference>
<keyword evidence="4" id="KW-1185">Reference proteome</keyword>
<feature type="region of interest" description="Disordered" evidence="1">
    <location>
        <begin position="1"/>
        <end position="39"/>
    </location>
</feature>
<gene>
    <name evidence="3" type="ORF">GA0070604_6221</name>
</gene>
<evidence type="ECO:0000313" key="3">
    <source>
        <dbReference type="EMBL" id="SCL68177.1"/>
    </source>
</evidence>
<keyword evidence="2" id="KW-1133">Transmembrane helix</keyword>
<evidence type="ECO:0000256" key="1">
    <source>
        <dbReference type="SAM" id="MobiDB-lite"/>
    </source>
</evidence>
<dbReference type="EMBL" id="FMHY01000002">
    <property type="protein sequence ID" value="SCL68177.1"/>
    <property type="molecule type" value="Genomic_DNA"/>
</dbReference>
<dbReference type="AlphaFoldDB" id="A0A1C6VPN7"/>
<dbReference type="STRING" id="227316.GA0070604_6221"/>
<keyword evidence="2" id="KW-0472">Membrane</keyword>
<dbReference type="NCBIfam" id="NF038083">
    <property type="entry name" value="CU044_5270_fam"/>
    <property type="match status" value="1"/>
</dbReference>
<sequence>MKALADARPARLDPDLDSRPDPYAITAHPQPTGTPAARRPARRLVLAGVLPTMALAAAGAVFLTIGAGGTGPAGTSGAGGRTADATASAPRTARDVLLVAAERSGAGPTSGGRYWFSDQEHGTVREVGPTNRRYQIVQRQGMRVWDGISPSARSVAFVRDLGAVPFTAADRAAWQADGAPTQWVEPAPKDIPDAEPIIIRGTPGPETIRWDAARPMPPDATGGNVPYFLAGGPISRAELAAVPTEPAALKAWLLNRLKASEVQKASNDALCWSAQDLVVDLPVSPQVRAAAYRMLADLPGVTSLGEATDQRGRAGVAVGFARKGDGGHWGQTRLIIDPRTGQALASESWDLGAGRAPKATGALQSYTLVVSAGFTNDSPPAPQK</sequence>
<reference evidence="4" key="1">
    <citation type="submission" date="2016-06" db="EMBL/GenBank/DDBJ databases">
        <authorList>
            <person name="Varghese N."/>
            <person name="Submissions Spin"/>
        </authorList>
    </citation>
    <scope>NUCLEOTIDE SEQUENCE [LARGE SCALE GENOMIC DNA]</scope>
    <source>
        <strain evidence="4">DSM 44814</strain>
    </source>
</reference>
<organism evidence="3 4">
    <name type="scientific">Micromonospora eburnea</name>
    <dbReference type="NCBI Taxonomy" id="227316"/>
    <lineage>
        <taxon>Bacteria</taxon>
        <taxon>Bacillati</taxon>
        <taxon>Actinomycetota</taxon>
        <taxon>Actinomycetes</taxon>
        <taxon>Micromonosporales</taxon>
        <taxon>Micromonosporaceae</taxon>
        <taxon>Micromonospora</taxon>
    </lineage>
</organism>
<accession>A0A1C6VPN7</accession>
<proteinExistence type="predicted"/>
<evidence type="ECO:0008006" key="5">
    <source>
        <dbReference type="Google" id="ProtNLM"/>
    </source>
</evidence>
<keyword evidence="2" id="KW-0812">Transmembrane</keyword>